<sequence>MERAIRLNPFHPPWYHAHTAGAFYLLGRYADCVRSTCRLPEIGGWSFRLAAAYAQLGRLSDASREAKTILLHEPTFTVDDFMARTILLEHDPDRTALRDGLLKAGLPL</sequence>
<dbReference type="RefSeq" id="WP_111159985.1">
    <property type="nucleotide sequence ID" value="NZ_PCDP01000029.1"/>
</dbReference>
<organism evidence="1 2">
    <name type="scientific">Rhizobium tubonense</name>
    <dbReference type="NCBI Taxonomy" id="484088"/>
    <lineage>
        <taxon>Bacteria</taxon>
        <taxon>Pseudomonadati</taxon>
        <taxon>Pseudomonadota</taxon>
        <taxon>Alphaproteobacteria</taxon>
        <taxon>Hyphomicrobiales</taxon>
        <taxon>Rhizobiaceae</taxon>
        <taxon>Rhizobium/Agrobacterium group</taxon>
        <taxon>Rhizobium</taxon>
    </lineage>
</organism>
<dbReference type="InterPro" id="IPR011990">
    <property type="entry name" value="TPR-like_helical_dom_sf"/>
</dbReference>
<dbReference type="Proteomes" id="UP000248925">
    <property type="component" value="Unassembled WGS sequence"/>
</dbReference>
<name>A0A2W4EMH1_9HYPH</name>
<dbReference type="AlphaFoldDB" id="A0A2W4EMH1"/>
<reference evidence="1 2" key="1">
    <citation type="journal article" date="2018" name="Sci. Rep.">
        <title>Rhizobium tumorigenes sp. nov., a novel plant tumorigenic bacterium isolated from cane gall tumors on thornless blackberry.</title>
        <authorList>
            <person name="Kuzmanovi N."/>
            <person name="Smalla K."/>
            <person name="Gronow S."/>
            <person name="PuBawska J."/>
        </authorList>
    </citation>
    <scope>NUCLEOTIDE SEQUENCE [LARGE SCALE GENOMIC DNA]</scope>
    <source>
        <strain evidence="1 2">CCBAU 85046</strain>
    </source>
</reference>
<protein>
    <recommendedName>
        <fullName evidence="3">Adenylate cyclase</fullName>
    </recommendedName>
</protein>
<evidence type="ECO:0008006" key="3">
    <source>
        <dbReference type="Google" id="ProtNLM"/>
    </source>
</evidence>
<proteinExistence type="predicted"/>
<dbReference type="SUPFAM" id="SSF48452">
    <property type="entry name" value="TPR-like"/>
    <property type="match status" value="1"/>
</dbReference>
<dbReference type="EMBL" id="PCDP01000029">
    <property type="protein sequence ID" value="PZM14896.1"/>
    <property type="molecule type" value="Genomic_DNA"/>
</dbReference>
<keyword evidence="2" id="KW-1185">Reference proteome</keyword>
<comment type="caution">
    <text evidence="1">The sequence shown here is derived from an EMBL/GenBank/DDBJ whole genome shotgun (WGS) entry which is preliminary data.</text>
</comment>
<evidence type="ECO:0000313" key="1">
    <source>
        <dbReference type="EMBL" id="PZM14896.1"/>
    </source>
</evidence>
<evidence type="ECO:0000313" key="2">
    <source>
        <dbReference type="Proteomes" id="UP000248925"/>
    </source>
</evidence>
<gene>
    <name evidence="1" type="ORF">CPY51_09395</name>
</gene>
<accession>A0A2W4EMH1</accession>
<dbReference type="OrthoDB" id="54411at2"/>